<dbReference type="EMBL" id="CAXDID020000026">
    <property type="protein sequence ID" value="CAL5990891.1"/>
    <property type="molecule type" value="Genomic_DNA"/>
</dbReference>
<dbReference type="AlphaFoldDB" id="A0AA86NFW2"/>
<organism evidence="1">
    <name type="scientific">Hexamita inflata</name>
    <dbReference type="NCBI Taxonomy" id="28002"/>
    <lineage>
        <taxon>Eukaryota</taxon>
        <taxon>Metamonada</taxon>
        <taxon>Diplomonadida</taxon>
        <taxon>Hexamitidae</taxon>
        <taxon>Hexamitinae</taxon>
        <taxon>Hexamita</taxon>
    </lineage>
</organism>
<dbReference type="Proteomes" id="UP001642409">
    <property type="component" value="Unassembled WGS sequence"/>
</dbReference>
<reference evidence="2 7" key="2">
    <citation type="submission" date="2024-07" db="EMBL/GenBank/DDBJ databases">
        <authorList>
            <person name="Akdeniz Z."/>
        </authorList>
    </citation>
    <scope>NUCLEOTIDE SEQUENCE [LARGE SCALE GENOMIC DNA]</scope>
</reference>
<evidence type="ECO:0000313" key="1">
    <source>
        <dbReference type="EMBL" id="CAI9918404.1"/>
    </source>
</evidence>
<accession>A0AA86NFW2</accession>
<gene>
    <name evidence="2" type="ORF">HINF_LOCUS11718</name>
    <name evidence="3" type="ORF">HINF_LOCUS11720</name>
    <name evidence="4" type="ORF">HINF_LOCUS11723</name>
    <name evidence="5" type="ORF">HINF_LOCUS11725</name>
    <name evidence="1" type="ORF">HINF_LOCUS6049</name>
    <name evidence="6" type="ORF">HINF_LOCUS79274</name>
</gene>
<protein>
    <submittedName>
        <fullName evidence="2">Hypothetical_protein</fullName>
    </submittedName>
</protein>
<keyword evidence="7" id="KW-1185">Reference proteome</keyword>
<dbReference type="EMBL" id="CATOUU010000156">
    <property type="protein sequence ID" value="CAI9918404.1"/>
    <property type="molecule type" value="Genomic_DNA"/>
</dbReference>
<evidence type="ECO:0000313" key="2">
    <source>
        <dbReference type="EMBL" id="CAL5990886.1"/>
    </source>
</evidence>
<evidence type="ECO:0000313" key="7">
    <source>
        <dbReference type="Proteomes" id="UP001642409"/>
    </source>
</evidence>
<evidence type="ECO:0000313" key="6">
    <source>
        <dbReference type="EMBL" id="CAL6116992.1"/>
    </source>
</evidence>
<reference evidence="1" key="1">
    <citation type="submission" date="2023-06" db="EMBL/GenBank/DDBJ databases">
        <authorList>
            <person name="Kurt Z."/>
        </authorList>
    </citation>
    <scope>NUCLEOTIDE SEQUENCE</scope>
</reference>
<comment type="caution">
    <text evidence="1">The sequence shown here is derived from an EMBL/GenBank/DDBJ whole genome shotgun (WGS) entry which is preliminary data.</text>
</comment>
<evidence type="ECO:0000313" key="3">
    <source>
        <dbReference type="EMBL" id="CAL5990888.1"/>
    </source>
</evidence>
<name>A0AA86NFW2_9EUKA</name>
<evidence type="ECO:0000313" key="4">
    <source>
        <dbReference type="EMBL" id="CAL5990891.1"/>
    </source>
</evidence>
<dbReference type="EMBL" id="CAXDID020000026">
    <property type="protein sequence ID" value="CAL5990888.1"/>
    <property type="molecule type" value="Genomic_DNA"/>
</dbReference>
<proteinExistence type="predicted"/>
<dbReference type="EMBL" id="CAXDID020000026">
    <property type="protein sequence ID" value="CAL5990886.1"/>
    <property type="molecule type" value="Genomic_DNA"/>
</dbReference>
<evidence type="ECO:0000313" key="5">
    <source>
        <dbReference type="EMBL" id="CAL5990893.1"/>
    </source>
</evidence>
<dbReference type="EMBL" id="CAXDID020000026">
    <property type="protein sequence ID" value="CAL5990893.1"/>
    <property type="molecule type" value="Genomic_DNA"/>
</dbReference>
<sequence length="143" mass="16840">MQAEQYNNAQLVCNIAESFITSRKNYNQLKQEIQEIFGGQNLSVSESNITKQIFSYIHQKRQQSVVYQENNKKQLDRDQNQVNNGIQIEVAKSNFQLSTKINTINSDYFHEAIKLQEFQSEESDLELLSHKFNWTYLNQLLNE</sequence>
<dbReference type="EMBL" id="CAXDID020001143">
    <property type="protein sequence ID" value="CAL6116992.1"/>
    <property type="molecule type" value="Genomic_DNA"/>
</dbReference>